<keyword evidence="3" id="KW-0539">Nucleus</keyword>
<reference evidence="6" key="1">
    <citation type="journal article" date="2021" name="Nat. Commun.">
        <title>Genetic determinants of endophytism in the Arabidopsis root mycobiome.</title>
        <authorList>
            <person name="Mesny F."/>
            <person name="Miyauchi S."/>
            <person name="Thiergart T."/>
            <person name="Pickel B."/>
            <person name="Atanasova L."/>
            <person name="Karlsson M."/>
            <person name="Huettel B."/>
            <person name="Barry K.W."/>
            <person name="Haridas S."/>
            <person name="Chen C."/>
            <person name="Bauer D."/>
            <person name="Andreopoulos W."/>
            <person name="Pangilinan J."/>
            <person name="LaButti K."/>
            <person name="Riley R."/>
            <person name="Lipzen A."/>
            <person name="Clum A."/>
            <person name="Drula E."/>
            <person name="Henrissat B."/>
            <person name="Kohler A."/>
            <person name="Grigoriev I.V."/>
            <person name="Martin F.M."/>
            <person name="Hacquard S."/>
        </authorList>
    </citation>
    <scope>NUCLEOTIDE SEQUENCE</scope>
    <source>
        <strain evidence="6">MPI-CAGE-AT-0016</strain>
    </source>
</reference>
<dbReference type="PROSITE" id="PS00463">
    <property type="entry name" value="ZN2_CY6_FUNGAL_1"/>
    <property type="match status" value="1"/>
</dbReference>
<evidence type="ECO:0000313" key="7">
    <source>
        <dbReference type="Proteomes" id="UP000813385"/>
    </source>
</evidence>
<dbReference type="InterPro" id="IPR050613">
    <property type="entry name" value="Sec_Metabolite_Reg"/>
</dbReference>
<dbReference type="GO" id="GO:0000981">
    <property type="term" value="F:DNA-binding transcription factor activity, RNA polymerase II-specific"/>
    <property type="evidence" value="ECO:0007669"/>
    <property type="project" value="InterPro"/>
</dbReference>
<feature type="compositionally biased region" description="Low complexity" evidence="4">
    <location>
        <begin position="111"/>
        <end position="120"/>
    </location>
</feature>
<dbReference type="EMBL" id="JAGPXD010000003">
    <property type="protein sequence ID" value="KAH7362110.1"/>
    <property type="molecule type" value="Genomic_DNA"/>
</dbReference>
<dbReference type="PROSITE" id="PS50048">
    <property type="entry name" value="ZN2_CY6_FUNGAL_2"/>
    <property type="match status" value="1"/>
</dbReference>
<protein>
    <submittedName>
        <fullName evidence="6">Fungal-specific transcription factor domain-containing protein</fullName>
    </submittedName>
</protein>
<dbReference type="CDD" id="cd00067">
    <property type="entry name" value="GAL4"/>
    <property type="match status" value="1"/>
</dbReference>
<dbReference type="Pfam" id="PF00172">
    <property type="entry name" value="Zn_clus"/>
    <property type="match status" value="1"/>
</dbReference>
<dbReference type="InterPro" id="IPR007219">
    <property type="entry name" value="XnlR_reg_dom"/>
</dbReference>
<evidence type="ECO:0000259" key="5">
    <source>
        <dbReference type="PROSITE" id="PS50048"/>
    </source>
</evidence>
<dbReference type="SUPFAM" id="SSF57701">
    <property type="entry name" value="Zn2/Cys6 DNA-binding domain"/>
    <property type="match status" value="1"/>
</dbReference>
<name>A0A8K0TGM6_9PEZI</name>
<evidence type="ECO:0000256" key="2">
    <source>
        <dbReference type="ARBA" id="ARBA00022723"/>
    </source>
</evidence>
<dbReference type="Gene3D" id="4.10.240.10">
    <property type="entry name" value="Zn(2)-C6 fungal-type DNA-binding domain"/>
    <property type="match status" value="1"/>
</dbReference>
<dbReference type="AlphaFoldDB" id="A0A8K0TGM6"/>
<dbReference type="OrthoDB" id="424974at2759"/>
<dbReference type="GO" id="GO:0006351">
    <property type="term" value="P:DNA-templated transcription"/>
    <property type="evidence" value="ECO:0007669"/>
    <property type="project" value="InterPro"/>
</dbReference>
<keyword evidence="7" id="KW-1185">Reference proteome</keyword>
<feature type="region of interest" description="Disordered" evidence="4">
    <location>
        <begin position="1"/>
        <end position="36"/>
    </location>
</feature>
<dbReference type="Pfam" id="PF04082">
    <property type="entry name" value="Fungal_trans"/>
    <property type="match status" value="1"/>
</dbReference>
<dbReference type="InterPro" id="IPR001138">
    <property type="entry name" value="Zn2Cys6_DnaBD"/>
</dbReference>
<accession>A0A8K0TGM6</accession>
<dbReference type="GO" id="GO:0005634">
    <property type="term" value="C:nucleus"/>
    <property type="evidence" value="ECO:0007669"/>
    <property type="project" value="UniProtKB-SubCell"/>
</dbReference>
<evidence type="ECO:0000256" key="3">
    <source>
        <dbReference type="ARBA" id="ARBA00023242"/>
    </source>
</evidence>
<dbReference type="InterPro" id="IPR036864">
    <property type="entry name" value="Zn2-C6_fun-type_DNA-bd_sf"/>
</dbReference>
<dbReference type="SMART" id="SM00906">
    <property type="entry name" value="Fungal_trans"/>
    <property type="match status" value="1"/>
</dbReference>
<organism evidence="6 7">
    <name type="scientific">Plectosphaerella cucumerina</name>
    <dbReference type="NCBI Taxonomy" id="40658"/>
    <lineage>
        <taxon>Eukaryota</taxon>
        <taxon>Fungi</taxon>
        <taxon>Dikarya</taxon>
        <taxon>Ascomycota</taxon>
        <taxon>Pezizomycotina</taxon>
        <taxon>Sordariomycetes</taxon>
        <taxon>Hypocreomycetidae</taxon>
        <taxon>Glomerellales</taxon>
        <taxon>Plectosphaerellaceae</taxon>
        <taxon>Plectosphaerella</taxon>
    </lineage>
</organism>
<dbReference type="GO" id="GO:0003677">
    <property type="term" value="F:DNA binding"/>
    <property type="evidence" value="ECO:0007669"/>
    <property type="project" value="InterPro"/>
</dbReference>
<gene>
    <name evidence="6" type="ORF">B0T11DRAFT_317906</name>
</gene>
<evidence type="ECO:0000256" key="4">
    <source>
        <dbReference type="SAM" id="MobiDB-lite"/>
    </source>
</evidence>
<feature type="domain" description="Zn(2)-C6 fungal-type" evidence="5">
    <location>
        <begin position="40"/>
        <end position="69"/>
    </location>
</feature>
<dbReference type="PANTHER" id="PTHR31001">
    <property type="entry name" value="UNCHARACTERIZED TRANSCRIPTIONAL REGULATORY PROTEIN"/>
    <property type="match status" value="1"/>
</dbReference>
<dbReference type="SMART" id="SM00066">
    <property type="entry name" value="GAL4"/>
    <property type="match status" value="1"/>
</dbReference>
<dbReference type="GO" id="GO:0008270">
    <property type="term" value="F:zinc ion binding"/>
    <property type="evidence" value="ECO:0007669"/>
    <property type="project" value="InterPro"/>
</dbReference>
<dbReference type="CDD" id="cd12148">
    <property type="entry name" value="fungal_TF_MHR"/>
    <property type="match status" value="1"/>
</dbReference>
<evidence type="ECO:0000313" key="6">
    <source>
        <dbReference type="EMBL" id="KAH7362110.1"/>
    </source>
</evidence>
<dbReference type="PANTHER" id="PTHR31001:SF85">
    <property type="entry name" value="ZN(II)2CYS6 TRANSCRIPTION FACTOR (EUROFUNG)"/>
    <property type="match status" value="1"/>
</dbReference>
<comment type="caution">
    <text evidence="6">The sequence shown here is derived from an EMBL/GenBank/DDBJ whole genome shotgun (WGS) entry which is preliminary data.</text>
</comment>
<feature type="region of interest" description="Disordered" evidence="4">
    <location>
        <begin position="111"/>
        <end position="131"/>
    </location>
</feature>
<sequence length="642" mass="71568">MSLSSPEVGGYLSAASESDNRLPPDPGPSSERSGQRRKLACIECRRRKIKCDREHPCLSCILGGRQCELPGPGPPRRPRRRNHHELHDRLAGLEALLRQCVGSEKAAVTAAAAADSPGAEPEADENHSSPGYLVQTPSGVEFRDSDKSAAVFRDLPTVQAIQQVEAEQATWLPSQAHHSSTRGLVCPFIPPPNEVIVLWRVFLDRVDPVTKIIHAPSFRPNIVDAAAGFRNMPPQTKGLLFSMFIVASLALSKTEHWDLLGRSKEDTIAAYSANFRAALAQYSYLTNYNLDTLRSLALYSLVQRTPHGTANPWVFNGLLINMAYRLGIHIDGTRAQLSVFETEMRRRLWWMLIQLDVRESIRSGLGTLLLPRNREARLPLNINDDDLDPEMTEEPTARVGFTEMTYCHASYELTSLFLLQRGSSSSVDAIISGKGSTATSEKSPTFMDLDTMLEVLQQLERELASPVTGLPEPATNPLHALVINGRTAAIKGLKLATEPMEETPEWGVEVHSPRDNLFRISIISMENMMDNREKCGPEFAWYTNLDLNVEACCILAAQLQARVSGSLADRAWALVDRMYRHHEELWDLGEKDKMTIGNLLLAAWQSRVDHFATKRIGLPEPPFLARLRDEIMMIKAQAINLF</sequence>
<evidence type="ECO:0000256" key="1">
    <source>
        <dbReference type="ARBA" id="ARBA00004123"/>
    </source>
</evidence>
<dbReference type="Proteomes" id="UP000813385">
    <property type="component" value="Unassembled WGS sequence"/>
</dbReference>
<comment type="subcellular location">
    <subcellularLocation>
        <location evidence="1">Nucleus</location>
    </subcellularLocation>
</comment>
<proteinExistence type="predicted"/>
<keyword evidence="2" id="KW-0479">Metal-binding</keyword>